<comment type="caution">
    <text evidence="1">The sequence shown here is derived from an EMBL/GenBank/DDBJ whole genome shotgun (WGS) entry which is preliminary data.</text>
</comment>
<dbReference type="PANTHER" id="PTHR12526">
    <property type="entry name" value="GLYCOSYLTRANSFERASE"/>
    <property type="match status" value="1"/>
</dbReference>
<dbReference type="EMBL" id="BARS01042845">
    <property type="protein sequence ID" value="GAG33235.1"/>
    <property type="molecule type" value="Genomic_DNA"/>
</dbReference>
<name>X0WRE2_9ZZZZ</name>
<gene>
    <name evidence="1" type="ORF">S01H1_64954</name>
</gene>
<reference evidence="1" key="1">
    <citation type="journal article" date="2014" name="Front. Microbiol.">
        <title>High frequency of phylogenetically diverse reductive dehalogenase-homologous genes in deep subseafloor sedimentary metagenomes.</title>
        <authorList>
            <person name="Kawai M."/>
            <person name="Futagami T."/>
            <person name="Toyoda A."/>
            <person name="Takaki Y."/>
            <person name="Nishi S."/>
            <person name="Hori S."/>
            <person name="Arai W."/>
            <person name="Tsubouchi T."/>
            <person name="Morono Y."/>
            <person name="Uchiyama I."/>
            <person name="Ito T."/>
            <person name="Fujiyama A."/>
            <person name="Inagaki F."/>
            <person name="Takami H."/>
        </authorList>
    </citation>
    <scope>NUCLEOTIDE SEQUENCE</scope>
    <source>
        <strain evidence="1">Expedition CK06-06</strain>
    </source>
</reference>
<organism evidence="1">
    <name type="scientific">marine sediment metagenome</name>
    <dbReference type="NCBI Taxonomy" id="412755"/>
    <lineage>
        <taxon>unclassified sequences</taxon>
        <taxon>metagenomes</taxon>
        <taxon>ecological metagenomes</taxon>
    </lineage>
</organism>
<protein>
    <recommendedName>
        <fullName evidence="2">Glycosyltransferase subfamily 4-like N-terminal domain-containing protein</fullName>
    </recommendedName>
</protein>
<evidence type="ECO:0008006" key="2">
    <source>
        <dbReference type="Google" id="ProtNLM"/>
    </source>
</evidence>
<sequence>DKWIQYAKGKSGLSRWVYNREGRKLLDFERRVAAEYDATLFVSEYETDLFRRLSPETAEKAHTMRNGVDGDVFDPGRAYDNPYPSRTEAVVLTGTMDYWPNVEAALWFMEHVLDALLERHPSSHFYVVGANPTRELEQAGQRRGMTVTGRVDDVRPYIAHASVVVAPLRIARGIQNKVLEGMAMARPVIASPLALEGIQAQAGRDVFVADDPDEFLETLSRVLLEGAGEVGSNGRDLVLREYSWDANFGKL</sequence>
<dbReference type="NCBIfam" id="TIGR03087">
    <property type="entry name" value="stp1"/>
    <property type="match status" value="1"/>
</dbReference>
<accession>X0WRE2</accession>
<dbReference type="InterPro" id="IPR017521">
    <property type="entry name" value="Sugar_tfrase_PEP-CTERM_Stp1"/>
</dbReference>
<dbReference type="Gene3D" id="3.40.50.2000">
    <property type="entry name" value="Glycogen Phosphorylase B"/>
    <property type="match status" value="2"/>
</dbReference>
<dbReference type="CDD" id="cd03801">
    <property type="entry name" value="GT4_PimA-like"/>
    <property type="match status" value="1"/>
</dbReference>
<dbReference type="AlphaFoldDB" id="X0WRE2"/>
<dbReference type="GO" id="GO:0016757">
    <property type="term" value="F:glycosyltransferase activity"/>
    <property type="evidence" value="ECO:0007669"/>
    <property type="project" value="TreeGrafter"/>
</dbReference>
<proteinExistence type="predicted"/>
<evidence type="ECO:0000313" key="1">
    <source>
        <dbReference type="EMBL" id="GAG33235.1"/>
    </source>
</evidence>
<feature type="non-terminal residue" evidence="1">
    <location>
        <position position="251"/>
    </location>
</feature>
<dbReference type="Pfam" id="PF13692">
    <property type="entry name" value="Glyco_trans_1_4"/>
    <property type="match status" value="1"/>
</dbReference>
<dbReference type="SUPFAM" id="SSF53756">
    <property type="entry name" value="UDP-Glycosyltransferase/glycogen phosphorylase"/>
    <property type="match status" value="1"/>
</dbReference>
<dbReference type="PANTHER" id="PTHR12526:SF600">
    <property type="entry name" value="GLYCOSYL TRANSFERASE GROUP 1"/>
    <property type="match status" value="1"/>
</dbReference>
<feature type="non-terminal residue" evidence="1">
    <location>
        <position position="1"/>
    </location>
</feature>